<evidence type="ECO:0000313" key="1">
    <source>
        <dbReference type="EMBL" id="MCR2805322.1"/>
    </source>
</evidence>
<organism evidence="1 2">
    <name type="scientific">Paenibacillus soyae</name>
    <dbReference type="NCBI Taxonomy" id="2969249"/>
    <lineage>
        <taxon>Bacteria</taxon>
        <taxon>Bacillati</taxon>
        <taxon>Bacillota</taxon>
        <taxon>Bacilli</taxon>
        <taxon>Bacillales</taxon>
        <taxon>Paenibacillaceae</taxon>
        <taxon>Paenibacillus</taxon>
    </lineage>
</organism>
<comment type="caution">
    <text evidence="1">The sequence shown here is derived from an EMBL/GenBank/DDBJ whole genome shotgun (WGS) entry which is preliminary data.</text>
</comment>
<protein>
    <submittedName>
        <fullName evidence="1">Uncharacterized protein</fullName>
    </submittedName>
</protein>
<keyword evidence="2" id="KW-1185">Reference proteome</keyword>
<dbReference type="RefSeq" id="WP_257447572.1">
    <property type="nucleotide sequence ID" value="NZ_JANIPJ010000011.1"/>
</dbReference>
<proteinExistence type="predicted"/>
<name>A0A9X2MS79_9BACL</name>
<gene>
    <name evidence="1" type="ORF">NQZ67_15655</name>
</gene>
<dbReference type="AlphaFoldDB" id="A0A9X2MS79"/>
<dbReference type="EMBL" id="JANIPJ010000011">
    <property type="protein sequence ID" value="MCR2805322.1"/>
    <property type="molecule type" value="Genomic_DNA"/>
</dbReference>
<reference evidence="1" key="1">
    <citation type="submission" date="2022-08" db="EMBL/GenBank/DDBJ databases">
        <title>The genomic sequence of strain Paenibacillus sp. SCIV0701.</title>
        <authorList>
            <person name="Zhao H."/>
        </authorList>
    </citation>
    <scope>NUCLEOTIDE SEQUENCE</scope>
    <source>
        <strain evidence="1">SCIV0701</strain>
    </source>
</reference>
<dbReference type="Proteomes" id="UP001141950">
    <property type="component" value="Unassembled WGS sequence"/>
</dbReference>
<sequence length="89" mass="9974">MPNVTARTTRLRYVLVPELQLFRVTILDSDRWTCFIVQPPFFRAVTGIGSGKVLGTVRVNADQLVSLTGMPAKKEVSTDDARSRFVQYA</sequence>
<evidence type="ECO:0000313" key="2">
    <source>
        <dbReference type="Proteomes" id="UP001141950"/>
    </source>
</evidence>
<accession>A0A9X2MS79</accession>